<dbReference type="GO" id="GO:0007267">
    <property type="term" value="P:cell-cell signaling"/>
    <property type="evidence" value="ECO:0007669"/>
    <property type="project" value="InterPro"/>
</dbReference>
<sequence>MPQANKSSGSDFDTIEIQMEENQSLGSAAQGYPYRSTERYNPPQPARYYYQEPNDDWGCFLGETSVQLRDGRKVAMKNLKIGDWVRVVKPDGRLALSPVIAMLHREPDKKTTFLQIYVEGKDGPVCLTPDHLIYATNNPRGGFGRPIFAKAVEEGMSIFLANEESGKVAPAKVREIKEMESTGFCAPLTKEGTILADGVAASCYAVFNHGISHKVFAPLRRLYGLKSAMGIGGKEKEVVKKGVHWYPKALMNVNKFLSWFHVQPATAG</sequence>
<gene>
    <name evidence="6" type="primary">LOC109479018</name>
</gene>
<dbReference type="InterPro" id="IPR003587">
    <property type="entry name" value="Hint_dom_N"/>
</dbReference>
<protein>
    <submittedName>
        <fullName evidence="6">Desert hedgehog protein-like isoform X1</fullName>
    </submittedName>
</protein>
<dbReference type="Proteomes" id="UP000515135">
    <property type="component" value="Unplaced"/>
</dbReference>
<evidence type="ECO:0000313" key="5">
    <source>
        <dbReference type="Proteomes" id="UP000515135"/>
    </source>
</evidence>
<dbReference type="InterPro" id="IPR036844">
    <property type="entry name" value="Hint_dom_sf"/>
</dbReference>
<evidence type="ECO:0000256" key="2">
    <source>
        <dbReference type="ARBA" id="ARBA00022729"/>
    </source>
</evidence>
<dbReference type="PRINTS" id="PR00632">
    <property type="entry name" value="SONICHHOG"/>
</dbReference>
<evidence type="ECO:0000313" key="6">
    <source>
        <dbReference type="RefSeq" id="XP_019636420.1"/>
    </source>
</evidence>
<dbReference type="SMART" id="SM00306">
    <property type="entry name" value="HintN"/>
    <property type="match status" value="1"/>
</dbReference>
<dbReference type="GO" id="GO:0016540">
    <property type="term" value="P:protein autoprocessing"/>
    <property type="evidence" value="ECO:0007669"/>
    <property type="project" value="InterPro"/>
</dbReference>
<proteinExistence type="predicted"/>
<evidence type="ECO:0000259" key="3">
    <source>
        <dbReference type="SMART" id="SM00305"/>
    </source>
</evidence>
<dbReference type="PANTHER" id="PTHR11889:SF31">
    <property type="entry name" value="PROTEIN HEDGEHOG"/>
    <property type="match status" value="1"/>
</dbReference>
<dbReference type="SUPFAM" id="SSF51294">
    <property type="entry name" value="Hedgehog/intein (Hint) domain"/>
    <property type="match status" value="1"/>
</dbReference>
<keyword evidence="2" id="KW-0732">Signal</keyword>
<dbReference type="InterPro" id="IPR001767">
    <property type="entry name" value="Hedgehog_Hint"/>
</dbReference>
<dbReference type="RefSeq" id="XP_019636420.1">
    <property type="nucleotide sequence ID" value="XM_019780861.1"/>
</dbReference>
<organism evidence="5 6">
    <name type="scientific">Branchiostoma belcheri</name>
    <name type="common">Amphioxus</name>
    <dbReference type="NCBI Taxonomy" id="7741"/>
    <lineage>
        <taxon>Eukaryota</taxon>
        <taxon>Metazoa</taxon>
        <taxon>Chordata</taxon>
        <taxon>Cephalochordata</taxon>
        <taxon>Leptocardii</taxon>
        <taxon>Amphioxiformes</taxon>
        <taxon>Branchiostomatidae</taxon>
        <taxon>Branchiostoma</taxon>
    </lineage>
</organism>
<dbReference type="Gene3D" id="2.170.16.10">
    <property type="entry name" value="Hedgehog/Intein (Hint) domain"/>
    <property type="match status" value="1"/>
</dbReference>
<feature type="domain" description="Hint" evidence="4">
    <location>
        <begin position="57"/>
        <end position="162"/>
    </location>
</feature>
<dbReference type="Pfam" id="PF01079">
    <property type="entry name" value="Hint"/>
    <property type="match status" value="1"/>
</dbReference>
<reference evidence="6" key="1">
    <citation type="submission" date="2025-08" db="UniProtKB">
        <authorList>
            <consortium name="RefSeq"/>
        </authorList>
    </citation>
    <scope>IDENTIFICATION</scope>
    <source>
        <tissue evidence="6">Gonad</tissue>
    </source>
</reference>
<dbReference type="GO" id="GO:0010468">
    <property type="term" value="P:regulation of gene expression"/>
    <property type="evidence" value="ECO:0007669"/>
    <property type="project" value="TreeGrafter"/>
</dbReference>
<dbReference type="AlphaFoldDB" id="A0A6P4Z4I8"/>
<keyword evidence="5" id="KW-1185">Reference proteome</keyword>
<dbReference type="GO" id="GO:0016539">
    <property type="term" value="P:intein-mediated protein splicing"/>
    <property type="evidence" value="ECO:0007669"/>
    <property type="project" value="InterPro"/>
</dbReference>
<dbReference type="GO" id="GO:0048731">
    <property type="term" value="P:system development"/>
    <property type="evidence" value="ECO:0007669"/>
    <property type="project" value="UniProtKB-ARBA"/>
</dbReference>
<dbReference type="InterPro" id="IPR001657">
    <property type="entry name" value="Hedgehog"/>
</dbReference>
<dbReference type="InterPro" id="IPR006141">
    <property type="entry name" value="Intein_N"/>
</dbReference>
<dbReference type="GO" id="GO:0001708">
    <property type="term" value="P:cell fate specification"/>
    <property type="evidence" value="ECO:0007669"/>
    <property type="project" value="TreeGrafter"/>
</dbReference>
<dbReference type="OrthoDB" id="5212at2759"/>
<dbReference type="KEGG" id="bbel:109479018"/>
<dbReference type="GeneID" id="109479018"/>
<dbReference type="GO" id="GO:0007224">
    <property type="term" value="P:smoothened signaling pathway"/>
    <property type="evidence" value="ECO:0007669"/>
    <property type="project" value="TreeGrafter"/>
</dbReference>
<dbReference type="InterPro" id="IPR003586">
    <property type="entry name" value="Hint_dom_C"/>
</dbReference>
<name>A0A6P4Z4I8_BRABE</name>
<dbReference type="PROSITE" id="PS50817">
    <property type="entry name" value="INTEIN_N_TER"/>
    <property type="match status" value="1"/>
</dbReference>
<dbReference type="GO" id="GO:0005615">
    <property type="term" value="C:extracellular space"/>
    <property type="evidence" value="ECO:0007669"/>
    <property type="project" value="TreeGrafter"/>
</dbReference>
<dbReference type="InterPro" id="IPR050387">
    <property type="entry name" value="Hedgehog_Signaling"/>
</dbReference>
<dbReference type="GO" id="GO:0005113">
    <property type="term" value="F:patched binding"/>
    <property type="evidence" value="ECO:0007669"/>
    <property type="project" value="TreeGrafter"/>
</dbReference>
<accession>A0A6P4Z4I8</accession>
<keyword evidence="1" id="KW-0217">Developmental protein</keyword>
<dbReference type="SMART" id="SM00305">
    <property type="entry name" value="HintC"/>
    <property type="match status" value="1"/>
</dbReference>
<dbReference type="CDD" id="cd00081">
    <property type="entry name" value="Hint"/>
    <property type="match status" value="1"/>
</dbReference>
<evidence type="ECO:0000256" key="1">
    <source>
        <dbReference type="ARBA" id="ARBA00022473"/>
    </source>
</evidence>
<feature type="domain" description="Hint" evidence="3">
    <location>
        <begin position="165"/>
        <end position="209"/>
    </location>
</feature>
<dbReference type="PANTHER" id="PTHR11889">
    <property type="entry name" value="HEDGEHOG"/>
    <property type="match status" value="1"/>
</dbReference>
<evidence type="ECO:0000259" key="4">
    <source>
        <dbReference type="SMART" id="SM00306"/>
    </source>
</evidence>
<dbReference type="GO" id="GO:0005509">
    <property type="term" value="F:calcium ion binding"/>
    <property type="evidence" value="ECO:0007669"/>
    <property type="project" value="TreeGrafter"/>
</dbReference>